<evidence type="ECO:0000313" key="10">
    <source>
        <dbReference type="EMBL" id="GAA2237710.1"/>
    </source>
</evidence>
<dbReference type="EMBL" id="BAAAQY010000006">
    <property type="protein sequence ID" value="GAA2237710.1"/>
    <property type="molecule type" value="Genomic_DNA"/>
</dbReference>
<evidence type="ECO:0000256" key="6">
    <source>
        <dbReference type="ARBA" id="ARBA00022777"/>
    </source>
</evidence>
<keyword evidence="4 8" id="KW-0808">Transferase</keyword>
<keyword evidence="6 8" id="KW-0418">Kinase</keyword>
<feature type="binding site" evidence="8">
    <location>
        <position position="57"/>
    </location>
    <ligand>
        <name>substrate</name>
    </ligand>
</feature>
<keyword evidence="5 8" id="KW-0547">Nucleotide-binding</keyword>
<comment type="similarity">
    <text evidence="8">Belongs to the glutamate 5-kinase family.</text>
</comment>
<dbReference type="PRINTS" id="PR00474">
    <property type="entry name" value="GLU5KINASE"/>
</dbReference>
<evidence type="ECO:0000256" key="7">
    <source>
        <dbReference type="ARBA" id="ARBA00022840"/>
    </source>
</evidence>
<comment type="function">
    <text evidence="8">Catalyzes the transfer of a phosphate group to glutamate to form L-glutamate 5-phosphate.</text>
</comment>
<feature type="binding site" evidence="8">
    <location>
        <position position="21"/>
    </location>
    <ligand>
        <name>ATP</name>
        <dbReference type="ChEBI" id="CHEBI:30616"/>
    </ligand>
</feature>
<comment type="subcellular location">
    <subcellularLocation>
        <location evidence="8">Cytoplasm</location>
    </subcellularLocation>
</comment>
<comment type="caution">
    <text evidence="10">The sequence shown here is derived from an EMBL/GenBank/DDBJ whole genome shotgun (WGS) entry which is preliminary data.</text>
</comment>
<evidence type="ECO:0000256" key="5">
    <source>
        <dbReference type="ARBA" id="ARBA00022741"/>
    </source>
</evidence>
<keyword evidence="3 8" id="KW-0641">Proline biosynthesis</keyword>
<dbReference type="NCBIfam" id="TIGR01027">
    <property type="entry name" value="proB"/>
    <property type="match status" value="1"/>
</dbReference>
<dbReference type="PANTHER" id="PTHR43654">
    <property type="entry name" value="GLUTAMATE 5-KINASE"/>
    <property type="match status" value="1"/>
</dbReference>
<dbReference type="CDD" id="cd04242">
    <property type="entry name" value="AAK_G5K_ProB"/>
    <property type="match status" value="1"/>
</dbReference>
<organism evidence="10 11">
    <name type="scientific">Herbiconiux moechotypicola</name>
    <dbReference type="NCBI Taxonomy" id="637393"/>
    <lineage>
        <taxon>Bacteria</taxon>
        <taxon>Bacillati</taxon>
        <taxon>Actinomycetota</taxon>
        <taxon>Actinomycetes</taxon>
        <taxon>Micrococcales</taxon>
        <taxon>Microbacteriaceae</taxon>
        <taxon>Herbiconiux</taxon>
    </lineage>
</organism>
<proteinExistence type="inferred from homology"/>
<dbReference type="InterPro" id="IPR001057">
    <property type="entry name" value="Glu/AcGlu_kinase"/>
</dbReference>
<dbReference type="PIRSF" id="PIRSF000729">
    <property type="entry name" value="GK"/>
    <property type="match status" value="1"/>
</dbReference>
<dbReference type="PANTHER" id="PTHR43654:SF1">
    <property type="entry name" value="ISOPENTENYL PHOSPHATE KINASE"/>
    <property type="match status" value="1"/>
</dbReference>
<evidence type="ECO:0000256" key="2">
    <source>
        <dbReference type="ARBA" id="ARBA00022605"/>
    </source>
</evidence>
<keyword evidence="11" id="KW-1185">Reference proteome</keyword>
<comment type="caution">
    <text evidence="8">Lacks conserved residue(s) required for the propagation of feature annotation.</text>
</comment>
<reference evidence="10 11" key="1">
    <citation type="journal article" date="2019" name="Int. J. Syst. Evol. Microbiol.">
        <title>The Global Catalogue of Microorganisms (GCM) 10K type strain sequencing project: providing services to taxonomists for standard genome sequencing and annotation.</title>
        <authorList>
            <consortium name="The Broad Institute Genomics Platform"/>
            <consortium name="The Broad Institute Genome Sequencing Center for Infectious Disease"/>
            <person name="Wu L."/>
            <person name="Ma J."/>
        </authorList>
    </citation>
    <scope>NUCLEOTIDE SEQUENCE [LARGE SCALE GENOMIC DNA]</scope>
    <source>
        <strain evidence="10 11">JCM 16117</strain>
    </source>
</reference>
<name>A0ABN3DNV3_9MICO</name>
<evidence type="ECO:0000259" key="9">
    <source>
        <dbReference type="Pfam" id="PF00696"/>
    </source>
</evidence>
<dbReference type="InterPro" id="IPR036393">
    <property type="entry name" value="AceGlu_kinase-like_sf"/>
</dbReference>
<feature type="binding site" evidence="8">
    <location>
        <position position="156"/>
    </location>
    <ligand>
        <name>substrate</name>
    </ligand>
</feature>
<dbReference type="HAMAP" id="MF_00456">
    <property type="entry name" value="ProB"/>
    <property type="match status" value="1"/>
</dbReference>
<evidence type="ECO:0000256" key="3">
    <source>
        <dbReference type="ARBA" id="ARBA00022650"/>
    </source>
</evidence>
<dbReference type="Gene3D" id="3.40.1160.10">
    <property type="entry name" value="Acetylglutamate kinase-like"/>
    <property type="match status" value="1"/>
</dbReference>
<accession>A0ABN3DNV3</accession>
<keyword evidence="1 8" id="KW-0963">Cytoplasm</keyword>
<evidence type="ECO:0000256" key="4">
    <source>
        <dbReference type="ARBA" id="ARBA00022679"/>
    </source>
</evidence>
<sequence length="277" mass="28416">MTRIRLTSREGIATARRVVVKVGSSSISGDNAGQIEPLVDALSAAHARGTEVILVSSGAIATGMPYLQLDARPNDLATQQAAAAVGQNVLIFRYQDSLRRYGIVAGQVLLTAGDLENPTHRSNAQRAMDRLLGLRILPIVNENDTVATHEIRFGDNDRLAALVSQLVGADALVLLSDVDALYTRPPLEPGAVKITDVPLGDDLAGVTFGDIGAAGVGTGGAGTKVSAARLAAASGTAVLITSTANVSAALSGESIGTWFEPADVSSPPTGSMSAVRP</sequence>
<feature type="binding site" evidence="8">
    <location>
        <begin position="176"/>
        <end position="177"/>
    </location>
    <ligand>
        <name>ATP</name>
        <dbReference type="ChEBI" id="CHEBI:30616"/>
    </ligand>
</feature>
<keyword evidence="2 8" id="KW-0028">Amino-acid biosynthesis</keyword>
<comment type="pathway">
    <text evidence="8">Amino-acid biosynthesis; L-proline biosynthesis; L-glutamate 5-semialdehyde from L-glutamate: step 1/2.</text>
</comment>
<feature type="binding site" evidence="8">
    <location>
        <position position="144"/>
    </location>
    <ligand>
        <name>substrate</name>
    </ligand>
</feature>
<dbReference type="InterPro" id="IPR005715">
    <property type="entry name" value="Glu_5kinase/COase_Synthase"/>
</dbReference>
<protein>
    <recommendedName>
        <fullName evidence="8">Glutamate 5-kinase</fullName>
        <ecNumber evidence="8">2.7.2.11</ecNumber>
    </recommendedName>
    <alternativeName>
        <fullName evidence="8">Gamma-glutamyl kinase</fullName>
        <shortName evidence="8">GK</shortName>
    </alternativeName>
</protein>
<evidence type="ECO:0000256" key="1">
    <source>
        <dbReference type="ARBA" id="ARBA00022490"/>
    </source>
</evidence>
<dbReference type="InterPro" id="IPR001048">
    <property type="entry name" value="Asp/Glu/Uridylate_kinase"/>
</dbReference>
<dbReference type="InterPro" id="IPR041739">
    <property type="entry name" value="G5K_ProB"/>
</dbReference>
<comment type="catalytic activity">
    <reaction evidence="8">
        <text>L-glutamate + ATP = L-glutamyl 5-phosphate + ADP</text>
        <dbReference type="Rhea" id="RHEA:14877"/>
        <dbReference type="ChEBI" id="CHEBI:29985"/>
        <dbReference type="ChEBI" id="CHEBI:30616"/>
        <dbReference type="ChEBI" id="CHEBI:58274"/>
        <dbReference type="ChEBI" id="CHEBI:456216"/>
        <dbReference type="EC" id="2.7.2.11"/>
    </reaction>
</comment>
<gene>
    <name evidence="8" type="primary">proB</name>
    <name evidence="10" type="ORF">GCM10009851_23480</name>
</gene>
<evidence type="ECO:0000256" key="8">
    <source>
        <dbReference type="HAMAP-Rule" id="MF_00456"/>
    </source>
</evidence>
<dbReference type="Proteomes" id="UP001500929">
    <property type="component" value="Unassembled WGS sequence"/>
</dbReference>
<feature type="domain" description="Aspartate/glutamate/uridylate kinase" evidence="9">
    <location>
        <begin position="17"/>
        <end position="241"/>
    </location>
</feature>
<keyword evidence="7 8" id="KW-0067">ATP-binding</keyword>
<dbReference type="SUPFAM" id="SSF53633">
    <property type="entry name" value="Carbamate kinase-like"/>
    <property type="match status" value="1"/>
</dbReference>
<dbReference type="Pfam" id="PF00696">
    <property type="entry name" value="AA_kinase"/>
    <property type="match status" value="1"/>
</dbReference>
<dbReference type="InterPro" id="IPR011529">
    <property type="entry name" value="Glu_5kinase"/>
</dbReference>
<evidence type="ECO:0000313" key="11">
    <source>
        <dbReference type="Proteomes" id="UP001500929"/>
    </source>
</evidence>
<dbReference type="EC" id="2.7.2.11" evidence="8"/>